<dbReference type="SUPFAM" id="SSF53474">
    <property type="entry name" value="alpha/beta-Hydrolases"/>
    <property type="match status" value="1"/>
</dbReference>
<dbReference type="EMBL" id="JAEHOD010000015">
    <property type="protein sequence ID" value="KAG2449109.1"/>
    <property type="molecule type" value="Genomic_DNA"/>
</dbReference>
<comment type="caution">
    <text evidence="2">The sequence shown here is derived from an EMBL/GenBank/DDBJ whole genome shotgun (WGS) entry which is preliminary data.</text>
</comment>
<evidence type="ECO:0000313" key="3">
    <source>
        <dbReference type="Proteomes" id="UP000613740"/>
    </source>
</evidence>
<evidence type="ECO:0008006" key="4">
    <source>
        <dbReference type="Google" id="ProtNLM"/>
    </source>
</evidence>
<organism evidence="2 3">
    <name type="scientific">Chlamydomonas schloesseri</name>
    <dbReference type="NCBI Taxonomy" id="2026947"/>
    <lineage>
        <taxon>Eukaryota</taxon>
        <taxon>Viridiplantae</taxon>
        <taxon>Chlorophyta</taxon>
        <taxon>core chlorophytes</taxon>
        <taxon>Chlorophyceae</taxon>
        <taxon>CS clade</taxon>
        <taxon>Chlamydomonadales</taxon>
        <taxon>Chlamydomonadaceae</taxon>
        <taxon>Chlamydomonas</taxon>
    </lineage>
</organism>
<gene>
    <name evidence="2" type="ORF">HYH02_005857</name>
</gene>
<dbReference type="PANTHER" id="PTHR47909:SF2">
    <property type="entry name" value="GPI INOSITOL-DEACYLASE"/>
    <property type="match status" value="1"/>
</dbReference>
<dbReference type="AlphaFoldDB" id="A0A836B6Z5"/>
<dbReference type="PANTHER" id="PTHR47909">
    <property type="entry name" value="ALPHA/BETA-HYDROLASES SUPERFAMILY PROTEIN"/>
    <property type="match status" value="1"/>
</dbReference>
<evidence type="ECO:0000313" key="2">
    <source>
        <dbReference type="EMBL" id="KAG2449109.1"/>
    </source>
</evidence>
<reference evidence="2" key="1">
    <citation type="journal article" date="2020" name="bioRxiv">
        <title>Comparative genomics of Chlamydomonas.</title>
        <authorList>
            <person name="Craig R.J."/>
            <person name="Hasan A.R."/>
            <person name="Ness R.W."/>
            <person name="Keightley P.D."/>
        </authorList>
    </citation>
    <scope>NUCLEOTIDE SEQUENCE</scope>
    <source>
        <strain evidence="2">CCAP 11/173</strain>
    </source>
</reference>
<keyword evidence="3" id="KW-1185">Reference proteome</keyword>
<feature type="region of interest" description="Disordered" evidence="1">
    <location>
        <begin position="162"/>
        <end position="222"/>
    </location>
</feature>
<dbReference type="Proteomes" id="UP000613740">
    <property type="component" value="Unassembled WGS sequence"/>
</dbReference>
<dbReference type="Gene3D" id="3.40.50.1820">
    <property type="entry name" value="alpha/beta hydrolase"/>
    <property type="match status" value="1"/>
</dbReference>
<proteinExistence type="predicted"/>
<protein>
    <recommendedName>
        <fullName evidence="4">GPI inositol-deacylase</fullName>
    </recommendedName>
</protein>
<sequence length="367" mass="39544">MTAVVRPVYTSVEELPEALWKENQLRWARPNSLPRVDAPADAPPIVILPGFGNATTDYTAPFGNKEAAIATRLAVRGWQPFVVPVERKDWFKVARAIFTRKFWSSQLTTEPGYTWYLERVAETVERALKETGAAQVVLVGHSAGGWLGRAYLADARYQHSDGAGGDDAATSAAATSSAAASRPPPGTQGSRPNPRVRAVVTLGTPQRPPPAEKKRDMTGGAQGWVDRSYPGAHFADAGVRYVTVCGRTVRGHREFPRQRKGPRIPEEYAYDSYTEVCGDGEGIAGDCVVPLDSALLPGARHVVLDGVFHSMSRIGTFDEESGVVWYGSEDVLDAWLAPLVEELPLAGASAEVLVARRGGAQGPELLA</sequence>
<accession>A0A836B6Z5</accession>
<evidence type="ECO:0000256" key="1">
    <source>
        <dbReference type="SAM" id="MobiDB-lite"/>
    </source>
</evidence>
<name>A0A836B6Z5_9CHLO</name>
<feature type="compositionally biased region" description="Low complexity" evidence="1">
    <location>
        <begin position="166"/>
        <end position="181"/>
    </location>
</feature>
<dbReference type="InterPro" id="IPR029058">
    <property type="entry name" value="AB_hydrolase_fold"/>
</dbReference>
<dbReference type="OrthoDB" id="348976at2759"/>